<evidence type="ECO:0000256" key="5">
    <source>
        <dbReference type="ARBA" id="ARBA00015519"/>
    </source>
</evidence>
<keyword evidence="6" id="KW-0963">Cytoplasm</keyword>
<dbReference type="GO" id="GO:0005737">
    <property type="term" value="C:cytoplasm"/>
    <property type="evidence" value="ECO:0007669"/>
    <property type="project" value="UniProtKB-SubCell"/>
</dbReference>
<dbReference type="OrthoDB" id="79099at2759"/>
<evidence type="ECO:0000256" key="3">
    <source>
        <dbReference type="ARBA" id="ARBA00004496"/>
    </source>
</evidence>
<gene>
    <name evidence="14" type="ORF">H257_19366</name>
</gene>
<evidence type="ECO:0000256" key="9">
    <source>
        <dbReference type="ARBA" id="ARBA00022801"/>
    </source>
</evidence>
<organism evidence="14">
    <name type="scientific">Aphanomyces astaci</name>
    <name type="common">Crayfish plague agent</name>
    <dbReference type="NCBI Taxonomy" id="112090"/>
    <lineage>
        <taxon>Eukaryota</taxon>
        <taxon>Sar</taxon>
        <taxon>Stramenopiles</taxon>
        <taxon>Oomycota</taxon>
        <taxon>Saprolegniomycetes</taxon>
        <taxon>Saprolegniales</taxon>
        <taxon>Verrucalvaceae</taxon>
        <taxon>Aphanomyces</taxon>
    </lineage>
</organism>
<dbReference type="GO" id="GO:0046872">
    <property type="term" value="F:metal ion binding"/>
    <property type="evidence" value="ECO:0007669"/>
    <property type="project" value="UniProtKB-KW"/>
</dbReference>
<evidence type="ECO:0000256" key="6">
    <source>
        <dbReference type="ARBA" id="ARBA00022490"/>
    </source>
</evidence>
<evidence type="ECO:0000256" key="1">
    <source>
        <dbReference type="ARBA" id="ARBA00001968"/>
    </source>
</evidence>
<protein>
    <recommendedName>
        <fullName evidence="5">Putative nuclease HARBI1</fullName>
    </recommendedName>
    <alternativeName>
        <fullName evidence="11">Harbinger transposase-derived nuclease</fullName>
    </alternativeName>
</protein>
<keyword evidence="10" id="KW-0539">Nucleus</keyword>
<dbReference type="PANTHER" id="PTHR22930">
    <property type="match status" value="1"/>
</dbReference>
<comment type="similarity">
    <text evidence="4">Belongs to the HARBI1 family.</text>
</comment>
<feature type="domain" description="DDE Tnp4" evidence="13">
    <location>
        <begin position="203"/>
        <end position="362"/>
    </location>
</feature>
<evidence type="ECO:0000256" key="4">
    <source>
        <dbReference type="ARBA" id="ARBA00006958"/>
    </source>
</evidence>
<keyword evidence="8" id="KW-0479">Metal-binding</keyword>
<evidence type="ECO:0000256" key="7">
    <source>
        <dbReference type="ARBA" id="ARBA00022722"/>
    </source>
</evidence>
<sequence>CNIMVKISERVHLLRNATAQLERRLFMRLCRELLDNEDSDEDELDQQCLQLLHAIERQRYSVVRRNDPFKRTRFHHFLFEIKDTRFRKLFRMERRSFHSILALIDKQPTFRSIHGKVTKAPVAHHLLVFLYYLGANGNAVSNEHLASFFGIGAGTVSLFIRRVTDAVVLLRDQFIGWPNRDESLAIAGEIQSMCGFSNCVGFIDGTLFPFEFKPTLHGEDYYSRKGCYAVAAQIVCDHRAIIRDIYTGWPGSTHDNRLWRNSKLFIHARQYFDRSQFLLGDSAYQLSSCLVPAFKNQTHQVMEHHKSWFNSHIAKGRIKAEHCIGMLKGRFQYLKRIRKVMDGKPAMASIIKTILAASILHNILVTEDDIVPAAWIELQVNCNCNADLRGCRVCFPPNTIEPTDDIESADKRSIVLNQLLIETGYPF</sequence>
<dbReference type="GO" id="GO:0004518">
    <property type="term" value="F:nuclease activity"/>
    <property type="evidence" value="ECO:0007669"/>
    <property type="project" value="UniProtKB-KW"/>
</dbReference>
<evidence type="ECO:0000256" key="12">
    <source>
        <dbReference type="ARBA" id="ARBA00045850"/>
    </source>
</evidence>
<dbReference type="GO" id="GO:0016787">
    <property type="term" value="F:hydrolase activity"/>
    <property type="evidence" value="ECO:0007669"/>
    <property type="project" value="UniProtKB-KW"/>
</dbReference>
<comment type="function">
    <text evidence="12">Transposase-derived protein that may have nuclease activity. Does not have transposase activity.</text>
</comment>
<dbReference type="EMBL" id="KI913634">
    <property type="protein sequence ID" value="ETV63703.1"/>
    <property type="molecule type" value="Genomic_DNA"/>
</dbReference>
<evidence type="ECO:0000256" key="2">
    <source>
        <dbReference type="ARBA" id="ARBA00004123"/>
    </source>
</evidence>
<dbReference type="InterPro" id="IPR045249">
    <property type="entry name" value="HARBI1-like"/>
</dbReference>
<proteinExistence type="inferred from homology"/>
<evidence type="ECO:0000313" key="14">
    <source>
        <dbReference type="EMBL" id="ETV63703.1"/>
    </source>
</evidence>
<evidence type="ECO:0000256" key="10">
    <source>
        <dbReference type="ARBA" id="ARBA00023242"/>
    </source>
</evidence>
<keyword evidence="9" id="KW-0378">Hydrolase</keyword>
<dbReference type="VEuPathDB" id="FungiDB:H257_19366"/>
<evidence type="ECO:0000256" key="11">
    <source>
        <dbReference type="ARBA" id="ARBA00030126"/>
    </source>
</evidence>
<dbReference type="InterPro" id="IPR026103">
    <property type="entry name" value="HARBI1_animal"/>
</dbReference>
<evidence type="ECO:0000256" key="8">
    <source>
        <dbReference type="ARBA" id="ARBA00022723"/>
    </source>
</evidence>
<reference evidence="14" key="1">
    <citation type="submission" date="2013-12" db="EMBL/GenBank/DDBJ databases">
        <title>The Genome Sequence of Aphanomyces astaci APO3.</title>
        <authorList>
            <consortium name="The Broad Institute Genomics Platform"/>
            <person name="Russ C."/>
            <person name="Tyler B."/>
            <person name="van West P."/>
            <person name="Dieguez-Uribeondo J."/>
            <person name="Young S.K."/>
            <person name="Zeng Q."/>
            <person name="Gargeya S."/>
            <person name="Fitzgerald M."/>
            <person name="Abouelleil A."/>
            <person name="Alvarado L."/>
            <person name="Chapman S.B."/>
            <person name="Gainer-Dewar J."/>
            <person name="Goldberg J."/>
            <person name="Griggs A."/>
            <person name="Gujja S."/>
            <person name="Hansen M."/>
            <person name="Howarth C."/>
            <person name="Imamovic A."/>
            <person name="Ireland A."/>
            <person name="Larimer J."/>
            <person name="McCowan C."/>
            <person name="Murphy C."/>
            <person name="Pearson M."/>
            <person name="Poon T.W."/>
            <person name="Priest M."/>
            <person name="Roberts A."/>
            <person name="Saif S."/>
            <person name="Shea T."/>
            <person name="Sykes S."/>
            <person name="Wortman J."/>
            <person name="Nusbaum C."/>
            <person name="Birren B."/>
        </authorList>
    </citation>
    <scope>NUCLEOTIDE SEQUENCE [LARGE SCALE GENOMIC DNA]</scope>
    <source>
        <strain evidence="14">APO3</strain>
    </source>
</reference>
<dbReference type="InterPro" id="IPR027806">
    <property type="entry name" value="HARBI1_dom"/>
</dbReference>
<dbReference type="STRING" id="112090.W4FAG8"/>
<dbReference type="PRINTS" id="PR02086">
    <property type="entry name" value="PUTNUCHARBI1"/>
</dbReference>
<dbReference type="GeneID" id="20821362"/>
<comment type="subcellular location">
    <subcellularLocation>
        <location evidence="3">Cytoplasm</location>
    </subcellularLocation>
    <subcellularLocation>
        <location evidence="2">Nucleus</location>
    </subcellularLocation>
</comment>
<dbReference type="PANTHER" id="PTHR22930:SF85">
    <property type="entry name" value="GH03217P-RELATED"/>
    <property type="match status" value="1"/>
</dbReference>
<dbReference type="GO" id="GO:0005634">
    <property type="term" value="C:nucleus"/>
    <property type="evidence" value="ECO:0007669"/>
    <property type="project" value="UniProtKB-SubCell"/>
</dbReference>
<name>W4FAG8_APHAT</name>
<feature type="non-terminal residue" evidence="14">
    <location>
        <position position="1"/>
    </location>
</feature>
<accession>W4FAG8</accession>
<evidence type="ECO:0000259" key="13">
    <source>
        <dbReference type="Pfam" id="PF13359"/>
    </source>
</evidence>
<dbReference type="RefSeq" id="XP_009846814.1">
    <property type="nucleotide sequence ID" value="XM_009848512.1"/>
</dbReference>
<comment type="cofactor">
    <cofactor evidence="1">
        <name>a divalent metal cation</name>
        <dbReference type="ChEBI" id="CHEBI:60240"/>
    </cofactor>
</comment>
<keyword evidence="7" id="KW-0540">Nuclease</keyword>
<dbReference type="Pfam" id="PF13359">
    <property type="entry name" value="DDE_Tnp_4"/>
    <property type="match status" value="1"/>
</dbReference>
<dbReference type="AlphaFoldDB" id="W4FAG8"/>